<dbReference type="EMBL" id="BKAX01000003">
    <property type="protein sequence ID" value="GEQ05014.1"/>
    <property type="molecule type" value="Genomic_DNA"/>
</dbReference>
<keyword evidence="12" id="KW-0520">NAD</keyword>
<dbReference type="InterPro" id="IPR001342">
    <property type="entry name" value="HDH_cat"/>
</dbReference>
<evidence type="ECO:0000256" key="4">
    <source>
        <dbReference type="ARBA" id="ARBA00006753"/>
    </source>
</evidence>
<evidence type="ECO:0000256" key="16">
    <source>
        <dbReference type="PIRSR" id="PIRSR000098-1"/>
    </source>
</evidence>
<evidence type="ECO:0000256" key="13">
    <source>
        <dbReference type="ARBA" id="ARBA00023053"/>
    </source>
</evidence>
<dbReference type="Gene3D" id="3.30.360.10">
    <property type="entry name" value="Dihydrodipicolinate Reductase, domain 2"/>
    <property type="match status" value="1"/>
</dbReference>
<dbReference type="EC" id="1.1.1.3" evidence="5 18"/>
<accession>A0A0D0SP45</accession>
<dbReference type="GO" id="GO:0050661">
    <property type="term" value="F:NADP binding"/>
    <property type="evidence" value="ECO:0007669"/>
    <property type="project" value="InterPro"/>
</dbReference>
<feature type="domain" description="Aspartate/homoserine dehydrogenase NAD-binding" evidence="21">
    <location>
        <begin position="10"/>
        <end position="129"/>
    </location>
</feature>
<protein>
    <recommendedName>
        <fullName evidence="6 18">Homoserine dehydrogenase</fullName>
        <ecNumber evidence="5 18">1.1.1.3</ecNumber>
    </recommendedName>
</protein>
<comment type="caution">
    <text evidence="24">The sequence shown here is derived from an EMBL/GenBank/DDBJ whole genome shotgun (WGS) entry which is preliminary data.</text>
</comment>
<dbReference type="Pfam" id="PF22101">
    <property type="entry name" value="HSD_C"/>
    <property type="match status" value="1"/>
</dbReference>
<dbReference type="Gene3D" id="3.30.70.3100">
    <property type="match status" value="1"/>
</dbReference>
<keyword evidence="10 17" id="KW-0521">NADP</keyword>
<evidence type="ECO:0000256" key="8">
    <source>
        <dbReference type="ARBA" id="ARBA00022697"/>
    </source>
</evidence>
<keyword evidence="13" id="KW-0915">Sodium</keyword>
<keyword evidence="11 18" id="KW-0560">Oxidoreductase</keyword>
<comment type="catalytic activity">
    <reaction evidence="15">
        <text>L-homoserine + NADP(+) = L-aspartate 4-semialdehyde + NADPH + H(+)</text>
        <dbReference type="Rhea" id="RHEA:15761"/>
        <dbReference type="ChEBI" id="CHEBI:15378"/>
        <dbReference type="ChEBI" id="CHEBI:57476"/>
        <dbReference type="ChEBI" id="CHEBI:57783"/>
        <dbReference type="ChEBI" id="CHEBI:58349"/>
        <dbReference type="ChEBI" id="CHEBI:537519"/>
        <dbReference type="EC" id="1.1.1.3"/>
    </reaction>
    <physiologicalReaction direction="right-to-left" evidence="15">
        <dbReference type="Rhea" id="RHEA:15763"/>
    </physiologicalReaction>
</comment>
<dbReference type="InterPro" id="IPR054326">
    <property type="entry name" value="HSD_C"/>
</dbReference>
<dbReference type="GO" id="GO:0009086">
    <property type="term" value="P:methionine biosynthetic process"/>
    <property type="evidence" value="ECO:0007669"/>
    <property type="project" value="UniProtKB-KW"/>
</dbReference>
<evidence type="ECO:0000256" key="17">
    <source>
        <dbReference type="PIRSR" id="PIRSR000098-2"/>
    </source>
</evidence>
<evidence type="ECO:0000256" key="6">
    <source>
        <dbReference type="ARBA" id="ARBA00013376"/>
    </source>
</evidence>
<evidence type="ECO:0000256" key="9">
    <source>
        <dbReference type="ARBA" id="ARBA00022723"/>
    </source>
</evidence>
<evidence type="ECO:0000256" key="11">
    <source>
        <dbReference type="ARBA" id="ARBA00023002"/>
    </source>
</evidence>
<evidence type="ECO:0000256" key="1">
    <source>
        <dbReference type="ARBA" id="ARBA00001920"/>
    </source>
</evidence>
<dbReference type="PROSITE" id="PS01042">
    <property type="entry name" value="HOMOSER_DHGENASE"/>
    <property type="match status" value="1"/>
</dbReference>
<evidence type="ECO:0000256" key="10">
    <source>
        <dbReference type="ARBA" id="ARBA00022857"/>
    </source>
</evidence>
<dbReference type="Gene3D" id="3.40.50.720">
    <property type="entry name" value="NAD(P)-binding Rossmann-like Domain"/>
    <property type="match status" value="1"/>
</dbReference>
<dbReference type="GO" id="GO:0004412">
    <property type="term" value="F:homoserine dehydrogenase activity"/>
    <property type="evidence" value="ECO:0007669"/>
    <property type="project" value="UniProtKB-EC"/>
</dbReference>
<dbReference type="InterPro" id="IPR016204">
    <property type="entry name" value="HDH"/>
</dbReference>
<evidence type="ECO:0000313" key="23">
    <source>
        <dbReference type="EMBL" id="GEQ05014.1"/>
    </source>
</evidence>
<feature type="binding site" evidence="17">
    <location>
        <position position="190"/>
    </location>
    <ligand>
        <name>L-homoserine</name>
        <dbReference type="ChEBI" id="CHEBI:57476"/>
    </ligand>
</feature>
<dbReference type="SUPFAM" id="SSF51735">
    <property type="entry name" value="NAD(P)-binding Rossmann-fold domains"/>
    <property type="match status" value="1"/>
</dbReference>
<comment type="pathway">
    <text evidence="3 18">Amino-acid biosynthesis; L-methionine biosynthesis via de novo pathway; L-homoserine from L-aspartate: step 3/3.</text>
</comment>
<comment type="similarity">
    <text evidence="4 19">Belongs to the homoserine dehydrogenase family.</text>
</comment>
<dbReference type="FunFam" id="3.30.360.10:FF:000005">
    <property type="entry name" value="Homoserine dehydrogenase"/>
    <property type="match status" value="1"/>
</dbReference>
<keyword evidence="26" id="KW-1185">Reference proteome</keyword>
<feature type="binding site" evidence="17">
    <location>
        <position position="105"/>
    </location>
    <ligand>
        <name>NADPH</name>
        <dbReference type="ChEBI" id="CHEBI:57783"/>
    </ligand>
</feature>
<dbReference type="Proteomes" id="UP000283576">
    <property type="component" value="Unassembled WGS sequence"/>
</dbReference>
<dbReference type="PIRSF" id="PIRSF000098">
    <property type="entry name" value="Homoser_dehydrog"/>
    <property type="match status" value="1"/>
</dbReference>
<dbReference type="FunFam" id="3.40.50.720:FF:000062">
    <property type="entry name" value="Homoserine dehydrogenase"/>
    <property type="match status" value="1"/>
</dbReference>
<feature type="active site" description="Proton donor" evidence="16">
    <location>
        <position position="205"/>
    </location>
</feature>
<organism evidence="24 25">
    <name type="scientific">Staphylococcus gallinarum</name>
    <dbReference type="NCBI Taxonomy" id="1293"/>
    <lineage>
        <taxon>Bacteria</taxon>
        <taxon>Bacillati</taxon>
        <taxon>Bacillota</taxon>
        <taxon>Bacilli</taxon>
        <taxon>Bacillales</taxon>
        <taxon>Staphylococcaceae</taxon>
        <taxon>Staphylococcus</taxon>
    </lineage>
</organism>
<dbReference type="Pfam" id="PF00742">
    <property type="entry name" value="Homoserine_dh"/>
    <property type="match status" value="1"/>
</dbReference>
<feature type="domain" description="Homoserine dehydrogenase catalytic" evidence="20">
    <location>
        <begin position="137"/>
        <end position="315"/>
    </location>
</feature>
<evidence type="ECO:0000256" key="3">
    <source>
        <dbReference type="ARBA" id="ARBA00005062"/>
    </source>
</evidence>
<evidence type="ECO:0000313" key="24">
    <source>
        <dbReference type="EMBL" id="RIL44659.1"/>
    </source>
</evidence>
<dbReference type="PANTHER" id="PTHR43331">
    <property type="entry name" value="HOMOSERINE DEHYDROGENASE"/>
    <property type="match status" value="1"/>
</dbReference>
<evidence type="ECO:0000256" key="18">
    <source>
        <dbReference type="RuleBase" id="RU000579"/>
    </source>
</evidence>
<keyword evidence="14 18" id="KW-0486">Methionine biosynthesis</keyword>
<comment type="cofactor">
    <cofactor evidence="1">
        <name>a metal cation</name>
        <dbReference type="ChEBI" id="CHEBI:25213"/>
    </cofactor>
</comment>
<dbReference type="RefSeq" id="WP_042739031.1">
    <property type="nucleotide sequence ID" value="NZ_BKAX01000003.1"/>
</dbReference>
<dbReference type="EMBL" id="QXRZ01000001">
    <property type="protein sequence ID" value="RIL44659.1"/>
    <property type="molecule type" value="Genomic_DNA"/>
</dbReference>
<dbReference type="InterPro" id="IPR005106">
    <property type="entry name" value="Asp/hSer_DH_NAD-bd"/>
</dbReference>
<evidence type="ECO:0000256" key="2">
    <source>
        <dbReference type="ARBA" id="ARBA00005056"/>
    </source>
</evidence>
<feature type="binding site" evidence="17">
    <location>
        <begin position="9"/>
        <end position="16"/>
    </location>
    <ligand>
        <name>NADP(+)</name>
        <dbReference type="ChEBI" id="CHEBI:58349"/>
    </ligand>
</feature>
<keyword evidence="9" id="KW-0479">Metal-binding</keyword>
<evidence type="ECO:0000256" key="15">
    <source>
        <dbReference type="ARBA" id="ARBA00048841"/>
    </source>
</evidence>
<evidence type="ECO:0000259" key="20">
    <source>
        <dbReference type="Pfam" id="PF00742"/>
    </source>
</evidence>
<dbReference type="NCBIfam" id="NF004976">
    <property type="entry name" value="PRK06349.1"/>
    <property type="match status" value="1"/>
</dbReference>
<dbReference type="UniPathway" id="UPA00050">
    <property type="reaction ID" value="UER00063"/>
</dbReference>
<evidence type="ECO:0000313" key="26">
    <source>
        <dbReference type="Proteomes" id="UP000321057"/>
    </source>
</evidence>
<dbReference type="PANTHER" id="PTHR43331:SF1">
    <property type="entry name" value="HOMOSERINE DEHYDROGENASE"/>
    <property type="match status" value="1"/>
</dbReference>
<evidence type="ECO:0000256" key="14">
    <source>
        <dbReference type="ARBA" id="ARBA00023167"/>
    </source>
</evidence>
<dbReference type="GO" id="GO:0046872">
    <property type="term" value="F:metal ion binding"/>
    <property type="evidence" value="ECO:0007669"/>
    <property type="project" value="UniProtKB-KW"/>
</dbReference>
<dbReference type="UniPathway" id="UPA00051">
    <property type="reaction ID" value="UER00465"/>
</dbReference>
<evidence type="ECO:0000256" key="7">
    <source>
        <dbReference type="ARBA" id="ARBA00022605"/>
    </source>
</evidence>
<dbReference type="Proteomes" id="UP000321057">
    <property type="component" value="Unassembled WGS sequence"/>
</dbReference>
<dbReference type="InterPro" id="IPR019811">
    <property type="entry name" value="HDH_CS"/>
</dbReference>
<dbReference type="InterPro" id="IPR036291">
    <property type="entry name" value="NAD(P)-bd_dom_sf"/>
</dbReference>
<dbReference type="Pfam" id="PF03447">
    <property type="entry name" value="NAD_binding_3"/>
    <property type="match status" value="1"/>
</dbReference>
<reference evidence="24 25" key="1">
    <citation type="journal article" date="2016" name="Front. Microbiol.">
        <title>Comprehensive Phylogenetic Analysis of Bovine Non-aureus Staphylococci Species Based on Whole-Genome Sequencing.</title>
        <authorList>
            <person name="Naushad S."/>
            <person name="Barkema H.W."/>
            <person name="Luby C."/>
            <person name="Condas L.A."/>
            <person name="Nobrega D.B."/>
            <person name="Carson D.A."/>
            <person name="De Buck J."/>
        </authorList>
    </citation>
    <scope>NUCLEOTIDE SEQUENCE [LARGE SCALE GENOMIC DNA]</scope>
    <source>
        <strain evidence="24 25">SNUC 1388</strain>
    </source>
</reference>
<dbReference type="AlphaFoldDB" id="A0A0D0SP45"/>
<evidence type="ECO:0000256" key="19">
    <source>
        <dbReference type="RuleBase" id="RU004171"/>
    </source>
</evidence>
<dbReference type="OrthoDB" id="9808167at2"/>
<evidence type="ECO:0000256" key="5">
    <source>
        <dbReference type="ARBA" id="ARBA00013213"/>
    </source>
</evidence>
<evidence type="ECO:0000256" key="12">
    <source>
        <dbReference type="ARBA" id="ARBA00023027"/>
    </source>
</evidence>
<evidence type="ECO:0000259" key="21">
    <source>
        <dbReference type="Pfam" id="PF03447"/>
    </source>
</evidence>
<keyword evidence="7 18" id="KW-0028">Amino-acid biosynthesis</keyword>
<evidence type="ECO:0000313" key="25">
    <source>
        <dbReference type="Proteomes" id="UP000283576"/>
    </source>
</evidence>
<gene>
    <name evidence="24" type="ORF">BUZ01_01405</name>
    <name evidence="23" type="ORF">SGA02_08420</name>
</gene>
<sequence length="426" mass="46422">MKELNVALLGLGTVGSGVVKIIEENREQIKETMDKDINIRHILVRDKSRSRPINVSNYHLTEDVDEILNDDSIDIIVEVMGGVEPTVDWLKRALSQKKHVITANKDLLAVHLNVLEDLAQENDVALKYEASVAGGIPIVNAINNGLNANNITKFMGILNGTSNFILSKMTRENTSFEDALDEAQRLGFAEADPTDDVEGVDAARKVVITSYLTFNQVINLSDVDRHGISDVELADIKAAEALGYKIKLIGKGTYEQGKVNASVAPTLISTAHQLSAVEDEFNAIYVIGDAVGETMFYGKGAGSLATGSAVVSDLLNVTLHFESNLHTLPPHFELKTEQTKELMDSDDTVSFKEKESYYVVIQTDGEEPSKVEALIKAELPFHKSLAVTERDARTVGLIVVGLDESPESAITEAGYVVNKIYPVEGV</sequence>
<feature type="domain" description="Homoserine dehydrogenase C-terminal" evidence="22">
    <location>
        <begin position="354"/>
        <end position="426"/>
    </location>
</feature>
<dbReference type="SUPFAM" id="SSF55347">
    <property type="entry name" value="Glyceraldehyde-3-phosphate dehydrogenase-like, C-terminal domain"/>
    <property type="match status" value="1"/>
</dbReference>
<proteinExistence type="inferred from homology"/>
<comment type="pathway">
    <text evidence="2 18">Amino-acid biosynthesis; L-threonine biosynthesis; L-threonine from L-aspartate: step 3/5.</text>
</comment>
<dbReference type="GO" id="GO:0009088">
    <property type="term" value="P:threonine biosynthetic process"/>
    <property type="evidence" value="ECO:0007669"/>
    <property type="project" value="UniProtKB-UniPathway"/>
</dbReference>
<evidence type="ECO:0000259" key="22">
    <source>
        <dbReference type="Pfam" id="PF22101"/>
    </source>
</evidence>
<reference evidence="23 26" key="2">
    <citation type="submission" date="2019-07" db="EMBL/GenBank/DDBJ databases">
        <title>Whole genome shotgun sequence of Staphylococcus gallinarum NBRC 109767.</title>
        <authorList>
            <person name="Hosoyama A."/>
            <person name="Uohara A."/>
            <person name="Ohji S."/>
            <person name="Ichikawa N."/>
        </authorList>
    </citation>
    <scope>NUCLEOTIDE SEQUENCE [LARGE SCALE GENOMIC DNA]</scope>
    <source>
        <strain evidence="23 26">NBRC 109767</strain>
    </source>
</reference>
<keyword evidence="8 18" id="KW-0791">Threonine biosynthesis</keyword>
<name>A0A0D0SP45_STAGA</name>